<dbReference type="Pfam" id="PF14675">
    <property type="entry name" value="FANCI_S1"/>
    <property type="match status" value="1"/>
</dbReference>
<evidence type="ECO:0000313" key="9">
    <source>
        <dbReference type="Proteomes" id="UP001566132"/>
    </source>
</evidence>
<dbReference type="Proteomes" id="UP001566132">
    <property type="component" value="Unassembled WGS sequence"/>
</dbReference>
<evidence type="ECO:0008006" key="10">
    <source>
        <dbReference type="Google" id="ProtNLM"/>
    </source>
</evidence>
<feature type="domain" description="FANCI solenoid 3" evidence="4">
    <location>
        <begin position="816"/>
        <end position="1027"/>
    </location>
</feature>
<keyword evidence="9" id="KW-1185">Reference proteome</keyword>
<feature type="region of interest" description="Disordered" evidence="1">
    <location>
        <begin position="1298"/>
        <end position="1345"/>
    </location>
</feature>
<dbReference type="EMBL" id="JBDJPC010000006">
    <property type="protein sequence ID" value="KAL1497009.1"/>
    <property type="molecule type" value="Genomic_DNA"/>
</dbReference>
<dbReference type="InterPro" id="IPR029312">
    <property type="entry name" value="FANCI_HD2"/>
</dbReference>
<gene>
    <name evidence="8" type="ORF">ABEB36_008041</name>
</gene>
<evidence type="ECO:0000259" key="7">
    <source>
        <dbReference type="Pfam" id="PF14680"/>
    </source>
</evidence>
<dbReference type="InterPro" id="IPR029308">
    <property type="entry name" value="FANCI_S1"/>
</dbReference>
<evidence type="ECO:0000259" key="6">
    <source>
        <dbReference type="Pfam" id="PF14679"/>
    </source>
</evidence>
<evidence type="ECO:0000313" key="8">
    <source>
        <dbReference type="EMBL" id="KAL1497009.1"/>
    </source>
</evidence>
<evidence type="ECO:0000259" key="4">
    <source>
        <dbReference type="Pfam" id="PF14677"/>
    </source>
</evidence>
<feature type="compositionally biased region" description="Polar residues" evidence="1">
    <location>
        <begin position="1304"/>
        <end position="1316"/>
    </location>
</feature>
<evidence type="ECO:0000256" key="1">
    <source>
        <dbReference type="SAM" id="MobiDB-lite"/>
    </source>
</evidence>
<reference evidence="8 9" key="1">
    <citation type="submission" date="2024-05" db="EMBL/GenBank/DDBJ databases">
        <title>Genetic variation in Jamaican populations of the coffee berry borer (Hypothenemus hampei).</title>
        <authorList>
            <person name="Errbii M."/>
            <person name="Myrie A."/>
        </authorList>
    </citation>
    <scope>NUCLEOTIDE SEQUENCE [LARGE SCALE GENOMIC DNA]</scope>
    <source>
        <strain evidence="8">JA-Hopewell-2020-01-JO</strain>
        <tissue evidence="8">Whole body</tissue>
    </source>
</reference>
<dbReference type="InterPro" id="IPR029314">
    <property type="entry name" value="FANCI_S4"/>
</dbReference>
<proteinExistence type="predicted"/>
<feature type="domain" description="FANCI solenoid 1" evidence="2">
    <location>
        <begin position="64"/>
        <end position="285"/>
    </location>
</feature>
<dbReference type="Pfam" id="PF14679">
    <property type="entry name" value="FANCI_HD1"/>
    <property type="match status" value="1"/>
</dbReference>
<accession>A0ABD1EKH8</accession>
<feature type="domain" description="FANCI solenoid 2" evidence="3">
    <location>
        <begin position="382"/>
        <end position="529"/>
    </location>
</feature>
<comment type="caution">
    <text evidence="8">The sequence shown here is derived from an EMBL/GenBank/DDBJ whole genome shotgun (WGS) entry which is preliminary data.</text>
</comment>
<feature type="domain" description="FANCI solenoid 4" evidence="5">
    <location>
        <begin position="1044"/>
        <end position="1294"/>
    </location>
</feature>
<dbReference type="InterPro" id="IPR026171">
    <property type="entry name" value="FANCI"/>
</dbReference>
<evidence type="ECO:0000259" key="2">
    <source>
        <dbReference type="Pfam" id="PF14675"/>
    </source>
</evidence>
<dbReference type="Pfam" id="PF14678">
    <property type="entry name" value="FANCI_S4"/>
    <property type="match status" value="1"/>
</dbReference>
<dbReference type="Pfam" id="PF14677">
    <property type="entry name" value="FANCI_S3"/>
    <property type="match status" value="1"/>
</dbReference>
<evidence type="ECO:0000259" key="5">
    <source>
        <dbReference type="Pfam" id="PF14678"/>
    </source>
</evidence>
<protein>
    <recommendedName>
        <fullName evidence="10">Fanconi anemia group I protein</fullName>
    </recommendedName>
</protein>
<dbReference type="InterPro" id="IPR029315">
    <property type="entry name" value="FANCI_S2"/>
</dbReference>
<dbReference type="PANTHER" id="PTHR21818:SF0">
    <property type="entry name" value="FANCONI ANEMIA GROUP I PROTEIN"/>
    <property type="match status" value="1"/>
</dbReference>
<feature type="domain" description="FANCI helical" evidence="6">
    <location>
        <begin position="291"/>
        <end position="374"/>
    </location>
</feature>
<name>A0ABD1EKH8_HYPHA</name>
<dbReference type="InterPro" id="IPR029313">
    <property type="entry name" value="FANCI_S3"/>
</dbReference>
<dbReference type="Pfam" id="PF14676">
    <property type="entry name" value="FANCI_S2"/>
    <property type="match status" value="1"/>
</dbReference>
<feature type="domain" description="FANCI helical" evidence="7">
    <location>
        <begin position="552"/>
        <end position="774"/>
    </location>
</feature>
<feature type="compositionally biased region" description="Basic and acidic residues" evidence="1">
    <location>
        <begin position="1336"/>
        <end position="1345"/>
    </location>
</feature>
<dbReference type="Pfam" id="PF14680">
    <property type="entry name" value="FANCI_HD2"/>
    <property type="match status" value="1"/>
</dbReference>
<evidence type="ECO:0000259" key="3">
    <source>
        <dbReference type="Pfam" id="PF14676"/>
    </source>
</evidence>
<organism evidence="8 9">
    <name type="scientific">Hypothenemus hampei</name>
    <name type="common">Coffee berry borer</name>
    <dbReference type="NCBI Taxonomy" id="57062"/>
    <lineage>
        <taxon>Eukaryota</taxon>
        <taxon>Metazoa</taxon>
        <taxon>Ecdysozoa</taxon>
        <taxon>Arthropoda</taxon>
        <taxon>Hexapoda</taxon>
        <taxon>Insecta</taxon>
        <taxon>Pterygota</taxon>
        <taxon>Neoptera</taxon>
        <taxon>Endopterygota</taxon>
        <taxon>Coleoptera</taxon>
        <taxon>Polyphaga</taxon>
        <taxon>Cucujiformia</taxon>
        <taxon>Curculionidae</taxon>
        <taxon>Scolytinae</taxon>
        <taxon>Hypothenemus</taxon>
    </lineage>
</organism>
<dbReference type="InterPro" id="IPR029310">
    <property type="entry name" value="FANCI_HD1"/>
</dbReference>
<dbReference type="PANTHER" id="PTHR21818">
    <property type="entry name" value="BC025462 PROTEIN"/>
    <property type="match status" value="1"/>
</dbReference>
<sequence>MENLKESILTYGSKNDINRLQKLVLETSYRDLENIVKNFITNSAFPRLWDYLLKAFQSSSECHQVRIKIVLALLHELENHESLSSNLTSTLIQRLCIDLGKFQIKHLVEICNFCSKSIQSDKITSAISFGWKELLPDILRILSQKDVVEFDGIRYSGQEFRSIYINSLLVNNWSPCKVIQITAMFSDMTLNKEEHMKVVNKLTNYIEKLVPQEVPPLLYQLLKLCRHQNGRRVFVKLQQYFGLKIYSNLSANSESTPEFDLIESAEDHDVLEAESMVLFHIENAASIGHNCIKDYLNALKNSVKSPQYILHPFQLLTLLTISTVPQYEEQAFDIIRHSIVRAYDEIGKRQISYWYRDVIRTTVQPEVVFTQIINTGQRDFLLEAFVNFAFNLLSIGSALGRDPMAEKQWTLGTIILLKIIKKKRSVSAVVLKTFCNHILTRQSATQYIECLYFLCNTSPLLMLENQKSIIELTENIMQISSDISIQLLQAIMPLIKVSNTIRDHLILILRKCLYSRSRETRQVAVFGFVKLISTLDVSNGGILSQSSLGSFSTGFSLYTQISLSRTTQTASSTFSSEAICWEILEILKRCFLQQAEVKIEFYKDICYAVNINSDLAVPVLEVLWFHLLEFYVLDEAVSPPLNCSEITVLRDTECVLQEPLGMLVLAISQILPKAKLSEDENTNAIIRKYQAIMNSICHRMSNCELVHFSMDDGTDFNDILPEVQQKLLVLKEVLNIFEALISYKFETLSSEREHQSGIIYNLFQTYLRFQHFSKNMMKPKKMKKNEKTSQRDVTVNKTIDKISKTSTKHVKNPDTILELHTVERALKTLLESSVPWIDTDEANTLRTKVELHQHFLQAALNLILKCKNEKTIDPIYQKNNFDLVTSIADTLFNRVVKRFNDYMDFDCTSAVASLECFHAILQLVSVHYSNNLLKFLSAIGGVGKEESLIKHLKPIIEEFERLFEFEENGLSTDIAIKKFHIVVLNNISVLCSFIPNDSNILSVEVYEWLKKIAYNNSISTKVAGNFMNLLCEIHLKYKCGLTFFEHASNSFADVFGTLLDDDSIDESLETLKFINVGTANGILLSLCNYNKNVLDEIVSVIARIKSEYLNLSIDDEKNTKKKEDIKSKEKGVVCHLSLLSTILTNLMGLQLPPGNLSDAVFKNITQFYTALSLLTKHFSSKSDKTNIGFQEVWFEKLVKLAGKKLAPAIYSFVYHLEMGQNKDENFTQLTKKKVASSILKNRILKETKTIPKVIYEMEQFSKFIIQLSKKTKYDLTKYIGQGTTRDFRINLQNIQKDLQKDNSTDQSQNENSLNESTSDKGEENTLSTSNEEVDDNEPRTKKLKT</sequence>